<dbReference type="InParanoid" id="K1PV27"/>
<organism evidence="1">
    <name type="scientific">Magallana gigas</name>
    <name type="common">Pacific oyster</name>
    <name type="synonym">Crassostrea gigas</name>
    <dbReference type="NCBI Taxonomy" id="29159"/>
    <lineage>
        <taxon>Eukaryota</taxon>
        <taxon>Metazoa</taxon>
        <taxon>Spiralia</taxon>
        <taxon>Lophotrochozoa</taxon>
        <taxon>Mollusca</taxon>
        <taxon>Bivalvia</taxon>
        <taxon>Autobranchia</taxon>
        <taxon>Pteriomorphia</taxon>
        <taxon>Ostreida</taxon>
        <taxon>Ostreoidea</taxon>
        <taxon>Ostreidae</taxon>
        <taxon>Magallana</taxon>
    </lineage>
</organism>
<dbReference type="EMBL" id="JH818247">
    <property type="protein sequence ID" value="EKC25553.1"/>
    <property type="molecule type" value="Genomic_DNA"/>
</dbReference>
<sequence>MSLEQTSETFRNAGYYPCEIGGLPCEKEETTKRHSSTWSHLWGDFVSSTTLHGIRFIFYQDTYIIRRQPACCFGHC</sequence>
<dbReference type="HOGENOM" id="CLU_2656848_0_0_1"/>
<name>K1PV27_MAGGI</name>
<accession>K1PV27</accession>
<evidence type="ECO:0000313" key="1">
    <source>
        <dbReference type="EMBL" id="EKC25553.1"/>
    </source>
</evidence>
<gene>
    <name evidence="1" type="ORF">CGI_10008398</name>
</gene>
<dbReference type="AlphaFoldDB" id="K1PV27"/>
<reference evidence="1" key="1">
    <citation type="journal article" date="2012" name="Nature">
        <title>The oyster genome reveals stress adaptation and complexity of shell formation.</title>
        <authorList>
            <person name="Zhang G."/>
            <person name="Fang X."/>
            <person name="Guo X."/>
            <person name="Li L."/>
            <person name="Luo R."/>
            <person name="Xu F."/>
            <person name="Yang P."/>
            <person name="Zhang L."/>
            <person name="Wang X."/>
            <person name="Qi H."/>
            <person name="Xiong Z."/>
            <person name="Que H."/>
            <person name="Xie Y."/>
            <person name="Holland P.W."/>
            <person name="Paps J."/>
            <person name="Zhu Y."/>
            <person name="Wu F."/>
            <person name="Chen Y."/>
            <person name="Wang J."/>
            <person name="Peng C."/>
            <person name="Meng J."/>
            <person name="Yang L."/>
            <person name="Liu J."/>
            <person name="Wen B."/>
            <person name="Zhang N."/>
            <person name="Huang Z."/>
            <person name="Zhu Q."/>
            <person name="Feng Y."/>
            <person name="Mount A."/>
            <person name="Hedgecock D."/>
            <person name="Xu Z."/>
            <person name="Liu Y."/>
            <person name="Domazet-Loso T."/>
            <person name="Du Y."/>
            <person name="Sun X."/>
            <person name="Zhang S."/>
            <person name="Liu B."/>
            <person name="Cheng P."/>
            <person name="Jiang X."/>
            <person name="Li J."/>
            <person name="Fan D."/>
            <person name="Wang W."/>
            <person name="Fu W."/>
            <person name="Wang T."/>
            <person name="Wang B."/>
            <person name="Zhang J."/>
            <person name="Peng Z."/>
            <person name="Li Y."/>
            <person name="Li N."/>
            <person name="Wang J."/>
            <person name="Chen M."/>
            <person name="He Y."/>
            <person name="Tan F."/>
            <person name="Song X."/>
            <person name="Zheng Q."/>
            <person name="Huang R."/>
            <person name="Yang H."/>
            <person name="Du X."/>
            <person name="Chen L."/>
            <person name="Yang M."/>
            <person name="Gaffney P.M."/>
            <person name="Wang S."/>
            <person name="Luo L."/>
            <person name="She Z."/>
            <person name="Ming Y."/>
            <person name="Huang W."/>
            <person name="Zhang S."/>
            <person name="Huang B."/>
            <person name="Zhang Y."/>
            <person name="Qu T."/>
            <person name="Ni P."/>
            <person name="Miao G."/>
            <person name="Wang J."/>
            <person name="Wang Q."/>
            <person name="Steinberg C.E."/>
            <person name="Wang H."/>
            <person name="Li N."/>
            <person name="Qian L."/>
            <person name="Zhang G."/>
            <person name="Li Y."/>
            <person name="Yang H."/>
            <person name="Liu X."/>
            <person name="Wang J."/>
            <person name="Yin Y."/>
            <person name="Wang J."/>
        </authorList>
    </citation>
    <scope>NUCLEOTIDE SEQUENCE [LARGE SCALE GENOMIC DNA]</scope>
    <source>
        <strain evidence="1">05x7-T-G4-1.051#20</strain>
    </source>
</reference>
<protein>
    <submittedName>
        <fullName evidence="1">Uncharacterized protein</fullName>
    </submittedName>
</protein>
<proteinExistence type="predicted"/>